<gene>
    <name evidence="10" type="ORF">PM10SUCC1_10390</name>
</gene>
<dbReference type="Pfam" id="PF01262">
    <property type="entry name" value="AlaDh_PNT_C"/>
    <property type="match status" value="1"/>
</dbReference>
<evidence type="ECO:0000256" key="4">
    <source>
        <dbReference type="PIRNR" id="PIRNR000183"/>
    </source>
</evidence>
<evidence type="ECO:0000256" key="1">
    <source>
        <dbReference type="ARBA" id="ARBA00005689"/>
    </source>
</evidence>
<proteinExistence type="inferred from homology"/>
<evidence type="ECO:0000256" key="6">
    <source>
        <dbReference type="PIRSR" id="PIRSR000183-2"/>
    </source>
</evidence>
<dbReference type="NCBIfam" id="TIGR00518">
    <property type="entry name" value="alaDH"/>
    <property type="match status" value="1"/>
</dbReference>
<feature type="domain" description="Alanine dehydrogenase/pyridine nucleotide transhydrogenase N-terminal" evidence="9">
    <location>
        <begin position="8"/>
        <end position="141"/>
    </location>
</feature>
<dbReference type="EMBL" id="BSDY01000004">
    <property type="protein sequence ID" value="GLI55525.1"/>
    <property type="molecule type" value="Genomic_DNA"/>
</dbReference>
<reference evidence="10" key="1">
    <citation type="submission" date="2022-12" db="EMBL/GenBank/DDBJ databases">
        <title>Reference genome sequencing for broad-spectrum identification of bacterial and archaeal isolates by mass spectrometry.</title>
        <authorList>
            <person name="Sekiguchi Y."/>
            <person name="Tourlousse D.M."/>
        </authorList>
    </citation>
    <scope>NUCLEOTIDE SEQUENCE</scope>
    <source>
        <strain evidence="10">10succ1</strain>
    </source>
</reference>
<dbReference type="Proteomes" id="UP001144471">
    <property type="component" value="Unassembled WGS sequence"/>
</dbReference>
<feature type="binding site" evidence="6">
    <location>
        <position position="79"/>
    </location>
    <ligand>
        <name>substrate</name>
    </ligand>
</feature>
<dbReference type="RefSeq" id="WP_281834054.1">
    <property type="nucleotide sequence ID" value="NZ_BSDY01000004.1"/>
</dbReference>
<comment type="caution">
    <text evidence="10">The sequence shown here is derived from an EMBL/GenBank/DDBJ whole genome shotgun (WGS) entry which is preliminary data.</text>
</comment>
<sequence>MARNIVVGVPGEIKPQENRIALVPGGAAEFINRGHRVVMTSGAAAGIGLTDEDYKAVGVEILPTLEEVYAVSDMIIGVKEPQPREIALIKPGQIHYRYLHLAPDYDQTIGLMEAGATGIAFETVELEDRSLPLLAPMSEVAGREGTIFGANILAKHMGGKGILLGGVTGTKRAKVVVVGAGVSGQAALKMAVGLEADVTILDVDVPKLKYLDDIYGNKIKTLYSNAGNLAEVLKDADLVISTVLIPGAKCPHLITMDMINSMEAGSVIVDISIDQGGSTPVSKPTYHENPTFVTENGVVMYCCANMPGAMPKTSSYALANVTLKYGLAIADLGVAGAIEKYPELAPGVNTYEGKLVYKPVWDAFPHLKLDDLNESMAG</sequence>
<dbReference type="PANTHER" id="PTHR42795:SF1">
    <property type="entry name" value="ALANINE DEHYDROGENASE"/>
    <property type="match status" value="1"/>
</dbReference>
<dbReference type="PIRSF" id="PIRSF000183">
    <property type="entry name" value="Alanine_dh"/>
    <property type="match status" value="1"/>
</dbReference>
<feature type="domain" description="Alanine dehydrogenase/pyridine nucleotide transhydrogenase NAD(H)-binding" evidence="8">
    <location>
        <begin position="153"/>
        <end position="302"/>
    </location>
</feature>
<dbReference type="Pfam" id="PF05222">
    <property type="entry name" value="AlaDh_PNT_N"/>
    <property type="match status" value="1"/>
</dbReference>
<feature type="binding site" evidence="6">
    <location>
        <position position="19"/>
    </location>
    <ligand>
        <name>substrate</name>
    </ligand>
</feature>
<evidence type="ECO:0000259" key="9">
    <source>
        <dbReference type="SMART" id="SM01003"/>
    </source>
</evidence>
<keyword evidence="7" id="KW-0547">Nucleotide-binding</keyword>
<evidence type="ECO:0000256" key="2">
    <source>
        <dbReference type="ARBA" id="ARBA00012897"/>
    </source>
</evidence>
<dbReference type="GO" id="GO:0000166">
    <property type="term" value="F:nucleotide binding"/>
    <property type="evidence" value="ECO:0007669"/>
    <property type="project" value="UniProtKB-KW"/>
</dbReference>
<evidence type="ECO:0000256" key="7">
    <source>
        <dbReference type="PIRSR" id="PIRSR000183-3"/>
    </source>
</evidence>
<evidence type="ECO:0000313" key="11">
    <source>
        <dbReference type="Proteomes" id="UP001144471"/>
    </source>
</evidence>
<feature type="binding site" evidence="7">
    <location>
        <begin position="243"/>
        <end position="244"/>
    </location>
    <ligand>
        <name>NAD(+)</name>
        <dbReference type="ChEBI" id="CHEBI:57540"/>
    </ligand>
</feature>
<feature type="binding site" evidence="7">
    <location>
        <position position="224"/>
    </location>
    <ligand>
        <name>NAD(+)</name>
        <dbReference type="ChEBI" id="CHEBI:57540"/>
    </ligand>
</feature>
<dbReference type="EC" id="1.4.1.1" evidence="2 4"/>
<keyword evidence="11" id="KW-1185">Reference proteome</keyword>
<dbReference type="CDD" id="cd05305">
    <property type="entry name" value="L-AlaDH"/>
    <property type="match status" value="1"/>
</dbReference>
<evidence type="ECO:0000256" key="3">
    <source>
        <dbReference type="ARBA" id="ARBA00023002"/>
    </source>
</evidence>
<feature type="active site" description="Proton donor/acceptor" evidence="5">
    <location>
        <position position="274"/>
    </location>
</feature>
<organism evidence="10 11">
    <name type="scientific">Propionigenium maris DSM 9537</name>
    <dbReference type="NCBI Taxonomy" id="1123000"/>
    <lineage>
        <taxon>Bacteria</taxon>
        <taxon>Fusobacteriati</taxon>
        <taxon>Fusobacteriota</taxon>
        <taxon>Fusobacteriia</taxon>
        <taxon>Fusobacteriales</taxon>
        <taxon>Fusobacteriaceae</taxon>
        <taxon>Propionigenium</taxon>
    </lineage>
</organism>
<evidence type="ECO:0000313" key="10">
    <source>
        <dbReference type="EMBL" id="GLI55525.1"/>
    </source>
</evidence>
<keyword evidence="4 7" id="KW-0520">NAD</keyword>
<feature type="active site" description="Proton donor/acceptor" evidence="5">
    <location>
        <position position="100"/>
    </location>
</feature>
<dbReference type="InterPro" id="IPR008141">
    <property type="entry name" value="Ala_DH"/>
</dbReference>
<dbReference type="SUPFAM" id="SSF52283">
    <property type="entry name" value="Formate/glycerate dehydrogenase catalytic domain-like"/>
    <property type="match status" value="1"/>
</dbReference>
<dbReference type="GO" id="GO:0005886">
    <property type="term" value="C:plasma membrane"/>
    <property type="evidence" value="ECO:0007669"/>
    <property type="project" value="TreeGrafter"/>
</dbReference>
<dbReference type="Gene3D" id="3.40.50.720">
    <property type="entry name" value="NAD(P)-binding Rossmann-like Domain"/>
    <property type="match status" value="2"/>
</dbReference>
<evidence type="ECO:0000259" key="8">
    <source>
        <dbReference type="SMART" id="SM01002"/>
    </source>
</evidence>
<protein>
    <recommendedName>
        <fullName evidence="2 4">Alanine dehydrogenase</fullName>
        <ecNumber evidence="2 4">1.4.1.1</ecNumber>
    </recommendedName>
</protein>
<evidence type="ECO:0000256" key="5">
    <source>
        <dbReference type="PIRSR" id="PIRSR000183-1"/>
    </source>
</evidence>
<comment type="similarity">
    <text evidence="1 4">Belongs to the AlaDH/PNT family.</text>
</comment>
<comment type="catalytic activity">
    <reaction evidence="4">
        <text>L-alanine + NAD(+) + H2O = pyruvate + NH4(+) + NADH + H(+)</text>
        <dbReference type="Rhea" id="RHEA:18405"/>
        <dbReference type="ChEBI" id="CHEBI:15361"/>
        <dbReference type="ChEBI" id="CHEBI:15377"/>
        <dbReference type="ChEBI" id="CHEBI:15378"/>
        <dbReference type="ChEBI" id="CHEBI:28938"/>
        <dbReference type="ChEBI" id="CHEBI:57540"/>
        <dbReference type="ChEBI" id="CHEBI:57945"/>
        <dbReference type="ChEBI" id="CHEBI:57972"/>
        <dbReference type="EC" id="1.4.1.1"/>
    </reaction>
</comment>
<name>A0A9W6GJY0_9FUSO</name>
<feature type="binding site" evidence="7">
    <location>
        <begin position="271"/>
        <end position="274"/>
    </location>
    <ligand>
        <name>NAD(+)</name>
        <dbReference type="ChEBI" id="CHEBI:57540"/>
    </ligand>
</feature>
<dbReference type="InterPro" id="IPR007886">
    <property type="entry name" value="AlaDH/PNT_N"/>
</dbReference>
<dbReference type="AlphaFoldDB" id="A0A9W6GJY0"/>
<keyword evidence="3 4" id="KW-0560">Oxidoreductase</keyword>
<feature type="binding site" evidence="7">
    <location>
        <position position="207"/>
    </location>
    <ligand>
        <name>NAD(+)</name>
        <dbReference type="ChEBI" id="CHEBI:57540"/>
    </ligand>
</feature>
<dbReference type="SMART" id="SM01003">
    <property type="entry name" value="AlaDh_PNT_N"/>
    <property type="match status" value="1"/>
</dbReference>
<dbReference type="SUPFAM" id="SSF51735">
    <property type="entry name" value="NAD(P)-binding Rossmann-fold domains"/>
    <property type="match status" value="1"/>
</dbReference>
<accession>A0A9W6GJY0</accession>
<dbReference type="SMART" id="SM01002">
    <property type="entry name" value="AlaDh_PNT_C"/>
    <property type="match status" value="1"/>
</dbReference>
<dbReference type="InterPro" id="IPR007698">
    <property type="entry name" value="AlaDH/PNT_NAD(H)-bd"/>
</dbReference>
<dbReference type="PANTHER" id="PTHR42795">
    <property type="entry name" value="ALANINE DEHYDROGENASE"/>
    <property type="match status" value="1"/>
</dbReference>
<dbReference type="InterPro" id="IPR036291">
    <property type="entry name" value="NAD(P)-bd_dom_sf"/>
</dbReference>
<feature type="binding site" evidence="7">
    <location>
        <position position="202"/>
    </location>
    <ligand>
        <name>NAD(+)</name>
        <dbReference type="ChEBI" id="CHEBI:57540"/>
    </ligand>
</feature>
<dbReference type="GO" id="GO:0000286">
    <property type="term" value="F:alanine dehydrogenase activity"/>
    <property type="evidence" value="ECO:0007669"/>
    <property type="project" value="UniProtKB-UniRule"/>
</dbReference>
<feature type="binding site" evidence="7">
    <location>
        <position position="138"/>
    </location>
    <ligand>
        <name>NAD(+)</name>
        <dbReference type="ChEBI" id="CHEBI:57540"/>
    </ligand>
</feature>
<dbReference type="GO" id="GO:0042853">
    <property type="term" value="P:L-alanine catabolic process"/>
    <property type="evidence" value="ECO:0007669"/>
    <property type="project" value="InterPro"/>
</dbReference>